<reference evidence="2 4" key="1">
    <citation type="journal article" date="2023" name="IMA Fungus">
        <title>Comparative genomic study of the Penicillium genus elucidates a diverse pangenome and 15 lateral gene transfer events.</title>
        <authorList>
            <person name="Petersen C."/>
            <person name="Sorensen T."/>
            <person name="Nielsen M.R."/>
            <person name="Sondergaard T.E."/>
            <person name="Sorensen J.L."/>
            <person name="Fitzpatrick D.A."/>
            <person name="Frisvad J.C."/>
            <person name="Nielsen K.L."/>
        </authorList>
    </citation>
    <scope>NUCLEOTIDE SEQUENCE [LARGE SCALE GENOMIC DNA]</scope>
    <source>
        <strain evidence="2 4">IBT 35679</strain>
    </source>
</reference>
<proteinExistence type="predicted"/>
<evidence type="ECO:0000313" key="2">
    <source>
        <dbReference type="EMBL" id="KAJ5543975.1"/>
    </source>
</evidence>
<feature type="compositionally biased region" description="Basic and acidic residues" evidence="1">
    <location>
        <begin position="270"/>
        <end position="288"/>
    </location>
</feature>
<dbReference type="EMBL" id="JAQIZZ010000004">
    <property type="protein sequence ID" value="KAJ5544003.1"/>
    <property type="molecule type" value="Genomic_DNA"/>
</dbReference>
<gene>
    <name evidence="2" type="ORF">N7494_005254</name>
    <name evidence="3" type="ORF">N7494_005282</name>
</gene>
<evidence type="ECO:0000256" key="1">
    <source>
        <dbReference type="SAM" id="MobiDB-lite"/>
    </source>
</evidence>
<comment type="caution">
    <text evidence="2">The sequence shown here is derived from an EMBL/GenBank/DDBJ whole genome shotgun (WGS) entry which is preliminary data.</text>
</comment>
<evidence type="ECO:0000313" key="3">
    <source>
        <dbReference type="EMBL" id="KAJ5544003.1"/>
    </source>
</evidence>
<feature type="compositionally biased region" description="Low complexity" evidence="1">
    <location>
        <begin position="47"/>
        <end position="69"/>
    </location>
</feature>
<sequence>MDRSDPVEDPNAGPQPTGQPTESGPVRPADPAPLRARGDSRRRRPSIRLSRFPSIPSLDNANQPGSQPKSQPPPSFEPRPIGSAPPNEEDEAWLAGRRRSNSEPNPGRWSSPPPDTLWQVATPMRMMPVTEESSHRSPAPPSPAAILPGQETQSYCEQLDPEQGEIPPALARPPGRLRRTSQVALNCFTRNRAGTVTGAAPTLGTQEEHLQNEYGSQVVDVLDVIDPEVSTFSTLTNVQNSLFVPNLGGFINRTPTYTITRPQYSSDEEQGIKTDAGEPSDGDKAKEQPTLEELRTFTSMSSVLRGPKYAVLPEGQGLEGWTREDYAELNDHVRHI</sequence>
<dbReference type="EMBL" id="JAQIZZ010000004">
    <property type="protein sequence ID" value="KAJ5543975.1"/>
    <property type="molecule type" value="Genomic_DNA"/>
</dbReference>
<dbReference type="AlphaFoldDB" id="A0AAD6GG02"/>
<reference evidence="2" key="2">
    <citation type="submission" date="2023-01" db="EMBL/GenBank/DDBJ databases">
        <authorList>
            <person name="Petersen C."/>
        </authorList>
    </citation>
    <scope>NUCLEOTIDE SEQUENCE</scope>
    <source>
        <strain evidence="2">IBT 35679</strain>
    </source>
</reference>
<dbReference type="PANTHER" id="PTHR35872:SF2">
    <property type="entry name" value="INTEGRAL MEMBRANE PROTEIN (AFU_ORTHOLOGUE AFUA_5G07110)"/>
    <property type="match status" value="1"/>
</dbReference>
<dbReference type="Proteomes" id="UP001220324">
    <property type="component" value="Unassembled WGS sequence"/>
</dbReference>
<accession>A0AAD6GG02</accession>
<protein>
    <submittedName>
        <fullName evidence="2">Uncharacterized protein</fullName>
    </submittedName>
</protein>
<feature type="region of interest" description="Disordered" evidence="1">
    <location>
        <begin position="1"/>
        <end position="148"/>
    </location>
</feature>
<dbReference type="PANTHER" id="PTHR35872">
    <property type="entry name" value="INTEGRAL MEMBRANE PROTEIN (AFU_ORTHOLOGUE AFUA_5G07110)"/>
    <property type="match status" value="1"/>
</dbReference>
<keyword evidence="4" id="KW-1185">Reference proteome</keyword>
<evidence type="ECO:0000313" key="4">
    <source>
        <dbReference type="Proteomes" id="UP001220324"/>
    </source>
</evidence>
<name>A0AAD6GG02_9EURO</name>
<organism evidence="2 4">
    <name type="scientific">Penicillium frequentans</name>
    <dbReference type="NCBI Taxonomy" id="3151616"/>
    <lineage>
        <taxon>Eukaryota</taxon>
        <taxon>Fungi</taxon>
        <taxon>Dikarya</taxon>
        <taxon>Ascomycota</taxon>
        <taxon>Pezizomycotina</taxon>
        <taxon>Eurotiomycetes</taxon>
        <taxon>Eurotiomycetidae</taxon>
        <taxon>Eurotiales</taxon>
        <taxon>Aspergillaceae</taxon>
        <taxon>Penicillium</taxon>
    </lineage>
</organism>
<feature type="region of interest" description="Disordered" evidence="1">
    <location>
        <begin position="261"/>
        <end position="288"/>
    </location>
</feature>